<evidence type="ECO:0000313" key="3">
    <source>
        <dbReference type="RefSeq" id="XP_038984574.1"/>
    </source>
</evidence>
<organism evidence="2 3">
    <name type="scientific">Phoenix dactylifera</name>
    <name type="common">Date palm</name>
    <dbReference type="NCBI Taxonomy" id="42345"/>
    <lineage>
        <taxon>Eukaryota</taxon>
        <taxon>Viridiplantae</taxon>
        <taxon>Streptophyta</taxon>
        <taxon>Embryophyta</taxon>
        <taxon>Tracheophyta</taxon>
        <taxon>Spermatophyta</taxon>
        <taxon>Magnoliopsida</taxon>
        <taxon>Liliopsida</taxon>
        <taxon>Arecaceae</taxon>
        <taxon>Coryphoideae</taxon>
        <taxon>Phoeniceae</taxon>
        <taxon>Phoenix</taxon>
    </lineage>
</organism>
<reference evidence="2" key="1">
    <citation type="journal article" date="2019" name="Nat. Commun.">
        <title>Genome-wide association mapping of date palm fruit traits.</title>
        <authorList>
            <person name="Hazzouri K.M."/>
            <person name="Gros-Balthazard M."/>
            <person name="Flowers J.M."/>
            <person name="Copetti D."/>
            <person name="Lemansour A."/>
            <person name="Lebrun M."/>
            <person name="Masmoudi K."/>
            <person name="Ferrand S."/>
            <person name="Dhar M.I."/>
            <person name="Fresquez Z.A."/>
            <person name="Rosas U."/>
            <person name="Zhang J."/>
            <person name="Talag J."/>
            <person name="Lee S."/>
            <person name="Kudrna D."/>
            <person name="Powell R.F."/>
            <person name="Leitch I.J."/>
            <person name="Krueger R.R."/>
            <person name="Wing R.A."/>
            <person name="Amiri K.M.A."/>
            <person name="Purugganan M.D."/>
        </authorList>
    </citation>
    <scope>NUCLEOTIDE SEQUENCE [LARGE SCALE GENOMIC DNA]</scope>
    <source>
        <strain evidence="2">cv. Khalas</strain>
    </source>
</reference>
<gene>
    <name evidence="3" type="primary">LOC113461235</name>
</gene>
<dbReference type="GeneID" id="113461235"/>
<keyword evidence="2" id="KW-1185">Reference proteome</keyword>
<dbReference type="RefSeq" id="XP_038984574.1">
    <property type="nucleotide sequence ID" value="XM_039128646.1"/>
</dbReference>
<feature type="domain" description="Aminotransferase-like plant mobile" evidence="1">
    <location>
        <begin position="168"/>
        <end position="359"/>
    </location>
</feature>
<dbReference type="PANTHER" id="PTHR46033:SF1">
    <property type="entry name" value="PROTEIN MAIN-LIKE 2"/>
    <property type="match status" value="1"/>
</dbReference>
<dbReference type="KEGG" id="pda:113461235"/>
<name>A0A8B9AMN5_PHODC</name>
<dbReference type="AlphaFoldDB" id="A0A8B9AMN5"/>
<dbReference type="PANTHER" id="PTHR46033">
    <property type="entry name" value="PROTEIN MAIN-LIKE 2"/>
    <property type="match status" value="1"/>
</dbReference>
<dbReference type="Proteomes" id="UP000228380">
    <property type="component" value="Chromosome 8"/>
</dbReference>
<evidence type="ECO:0000259" key="1">
    <source>
        <dbReference type="Pfam" id="PF10536"/>
    </source>
</evidence>
<accession>A0A8B9AMN5</accession>
<evidence type="ECO:0000313" key="2">
    <source>
        <dbReference type="Proteomes" id="UP000228380"/>
    </source>
</evidence>
<dbReference type="GO" id="GO:0010073">
    <property type="term" value="P:meristem maintenance"/>
    <property type="evidence" value="ECO:0007669"/>
    <property type="project" value="InterPro"/>
</dbReference>
<sequence length="458" mass="52573">MSSSSRRQGRCDIKIKIFVLKKLVYLGNISVRCYSLLKSFIIPSMFYSIICFYFSVDFIHNLCLNIFVLQTIFMAPIKTKRRAHAVGPKNMVNGRCYFSHFVNFMVTLVPLLSHEQKVRITGTPFGHLLGLPYIKQSRPVLDTQLSFWDDEEEGFWFGKVLVPFVGSDFALILGLSATGDEVELHSKGRVTSDLIIRFFEGDHKKANRNAVKNRLQFLGGKSGQQDVEDFTKLWVLYVFVTILFPTIHYYVPKALCSYLDDLDRLGSYSWGLAVFTFLRQQIPSVADSVRSRNITGKGSAKYMDGCTVALVAWAVEHANSLVGSQRPTFMYPRLLRWSNVSFPRKVDVISEIMKNLKRYQVIEKLEPREEELHILSRGRPRDVASIEMRRDDALQKGLQKIFNASFVRFWLNCVGYYISKCVVREIRECAQQTPDSMDYGAFMLMFAEVPTRGTSRPL</sequence>
<dbReference type="InterPro" id="IPR044824">
    <property type="entry name" value="MAIN-like"/>
</dbReference>
<proteinExistence type="predicted"/>
<dbReference type="InterPro" id="IPR019557">
    <property type="entry name" value="AminoTfrase-like_pln_mobile"/>
</dbReference>
<dbReference type="Pfam" id="PF10536">
    <property type="entry name" value="PMD"/>
    <property type="match status" value="1"/>
</dbReference>
<protein>
    <submittedName>
        <fullName evidence="3">Uncharacterized protein LOC113461235 isoform X1</fullName>
    </submittedName>
</protein>
<reference evidence="3" key="2">
    <citation type="submission" date="2025-08" db="UniProtKB">
        <authorList>
            <consortium name="RefSeq"/>
        </authorList>
    </citation>
    <scope>IDENTIFICATION</scope>
    <source>
        <tissue evidence="3">Young leaves</tissue>
    </source>
</reference>